<evidence type="ECO:0000256" key="1">
    <source>
        <dbReference type="ARBA" id="ARBA00004651"/>
    </source>
</evidence>
<evidence type="ECO:0000256" key="2">
    <source>
        <dbReference type="ARBA" id="ARBA00010145"/>
    </source>
</evidence>
<feature type="transmembrane region" description="Helical" evidence="8">
    <location>
        <begin position="240"/>
        <end position="269"/>
    </location>
</feature>
<keyword evidence="7 8" id="KW-0472">Membrane</keyword>
<evidence type="ECO:0000256" key="8">
    <source>
        <dbReference type="SAM" id="Phobius"/>
    </source>
</evidence>
<evidence type="ECO:0000256" key="6">
    <source>
        <dbReference type="ARBA" id="ARBA00022989"/>
    </source>
</evidence>
<dbReference type="Proteomes" id="UP000715095">
    <property type="component" value="Unassembled WGS sequence"/>
</dbReference>
<keyword evidence="6 8" id="KW-1133">Transmembrane helix</keyword>
<feature type="transmembrane region" description="Helical" evidence="8">
    <location>
        <begin position="65"/>
        <end position="86"/>
    </location>
</feature>
<keyword evidence="4" id="KW-1003">Cell membrane</keyword>
<dbReference type="Pfam" id="PF03547">
    <property type="entry name" value="Mem_trans"/>
    <property type="match status" value="1"/>
</dbReference>
<keyword evidence="3" id="KW-0813">Transport</keyword>
<dbReference type="InterPro" id="IPR004776">
    <property type="entry name" value="Mem_transp_PIN-like"/>
</dbReference>
<comment type="caution">
    <text evidence="9">The sequence shown here is derived from an EMBL/GenBank/DDBJ whole genome shotgun (WGS) entry which is preliminary data.</text>
</comment>
<dbReference type="PANTHER" id="PTHR36838">
    <property type="entry name" value="AUXIN EFFLUX CARRIER FAMILY PROTEIN"/>
    <property type="match status" value="1"/>
</dbReference>
<dbReference type="Gene3D" id="1.20.1530.20">
    <property type="match status" value="1"/>
</dbReference>
<keyword evidence="10" id="KW-1185">Reference proteome</keyword>
<feature type="transmembrane region" description="Helical" evidence="8">
    <location>
        <begin position="37"/>
        <end position="58"/>
    </location>
</feature>
<accession>A0ABS2DR88</accession>
<evidence type="ECO:0000313" key="9">
    <source>
        <dbReference type="EMBL" id="MBM6703809.1"/>
    </source>
</evidence>
<dbReference type="PANTHER" id="PTHR36838:SF4">
    <property type="entry name" value="AUXIN EFFLUX CARRIER FAMILY PROTEIN"/>
    <property type="match status" value="1"/>
</dbReference>
<evidence type="ECO:0000256" key="4">
    <source>
        <dbReference type="ARBA" id="ARBA00022475"/>
    </source>
</evidence>
<feature type="transmembrane region" description="Helical" evidence="8">
    <location>
        <begin position="196"/>
        <end position="219"/>
    </location>
</feature>
<feature type="transmembrane region" description="Helical" evidence="8">
    <location>
        <begin position="123"/>
        <end position="148"/>
    </location>
</feature>
<keyword evidence="5 8" id="KW-0812">Transmembrane</keyword>
<evidence type="ECO:0000256" key="7">
    <source>
        <dbReference type="ARBA" id="ARBA00023136"/>
    </source>
</evidence>
<dbReference type="InterPro" id="IPR038770">
    <property type="entry name" value="Na+/solute_symporter_sf"/>
</dbReference>
<dbReference type="EMBL" id="JACJJC010000005">
    <property type="protein sequence ID" value="MBM6703809.1"/>
    <property type="molecule type" value="Genomic_DNA"/>
</dbReference>
<evidence type="ECO:0000256" key="3">
    <source>
        <dbReference type="ARBA" id="ARBA00022448"/>
    </source>
</evidence>
<name>A0ABS2DR88_9BURK</name>
<evidence type="ECO:0000313" key="10">
    <source>
        <dbReference type="Proteomes" id="UP000715095"/>
    </source>
</evidence>
<sequence>MESVLLILPDFLVILLGLFLARKLDYPRAFWDKAEKLVFYVLFPPLLFNSVSSASIGLSSASKFLTVAVTGMLIAVLVAWCVRYVVKDSDWTHASVFQCGFRFNTYIGFAVASRLYGDEGTSLLALLIAFWVPISNAIAVSVLAAAVARKEAGAQAGARTNVFASTVKAVVRNPLIIATVLGLIVNVSGFKVPQTAHIFLADLGNASLAMGLLCIGAGLRTEDFRAHMPLIAASCVDRLLLVPLIAWGMGVAFGLSPVEAGVAIVFAALPTAQSCYVMTASMRGDAGAVANVTTAQTLAAMATLPFWLAFLLL</sequence>
<gene>
    <name evidence="9" type="ORF">H6A60_04815</name>
</gene>
<feature type="transmembrane region" description="Helical" evidence="8">
    <location>
        <begin position="289"/>
        <end position="312"/>
    </location>
</feature>
<proteinExistence type="inferred from homology"/>
<comment type="similarity">
    <text evidence="2">Belongs to the auxin efflux carrier (TC 2.A.69) family.</text>
</comment>
<organism evidence="9 10">
    <name type="scientific">Sutterella massiliensis</name>
    <dbReference type="NCBI Taxonomy" id="1816689"/>
    <lineage>
        <taxon>Bacteria</taxon>
        <taxon>Pseudomonadati</taxon>
        <taxon>Pseudomonadota</taxon>
        <taxon>Betaproteobacteria</taxon>
        <taxon>Burkholderiales</taxon>
        <taxon>Sutterellaceae</taxon>
        <taxon>Sutterella</taxon>
    </lineage>
</organism>
<protein>
    <submittedName>
        <fullName evidence="9">AEC family transporter</fullName>
    </submittedName>
</protein>
<evidence type="ECO:0000256" key="5">
    <source>
        <dbReference type="ARBA" id="ARBA00022692"/>
    </source>
</evidence>
<feature type="transmembrane region" description="Helical" evidence="8">
    <location>
        <begin position="169"/>
        <end position="190"/>
    </location>
</feature>
<comment type="subcellular location">
    <subcellularLocation>
        <location evidence="1">Cell membrane</location>
        <topology evidence="1">Multi-pass membrane protein</topology>
    </subcellularLocation>
</comment>
<reference evidence="9 10" key="1">
    <citation type="journal article" date="2021" name="Sci. Rep.">
        <title>The distribution of antibiotic resistance genes in chicken gut microbiota commensals.</title>
        <authorList>
            <person name="Juricova H."/>
            <person name="Matiasovicova J."/>
            <person name="Kubasova T."/>
            <person name="Cejkova D."/>
            <person name="Rychlik I."/>
        </authorList>
    </citation>
    <scope>NUCLEOTIDE SEQUENCE [LARGE SCALE GENOMIC DNA]</scope>
    <source>
        <strain evidence="9 10">An829</strain>
    </source>
</reference>